<comment type="caution">
    <text evidence="4">The sequence shown here is derived from an EMBL/GenBank/DDBJ whole genome shotgun (WGS) entry which is preliminary data.</text>
</comment>
<dbReference type="Gene3D" id="3.40.1190.20">
    <property type="match status" value="1"/>
</dbReference>
<dbReference type="InterPro" id="IPR011611">
    <property type="entry name" value="PfkB_dom"/>
</dbReference>
<dbReference type="PANTHER" id="PTHR42774:SF3">
    <property type="entry name" value="KETOHEXOKINASE"/>
    <property type="match status" value="1"/>
</dbReference>
<evidence type="ECO:0000256" key="2">
    <source>
        <dbReference type="ARBA" id="ARBA00022777"/>
    </source>
</evidence>
<dbReference type="InterPro" id="IPR052562">
    <property type="entry name" value="Ketohexokinase-related"/>
</dbReference>
<protein>
    <submittedName>
        <fullName evidence="4">PfkB family carbohydrate kinase</fullName>
    </submittedName>
</protein>
<evidence type="ECO:0000256" key="1">
    <source>
        <dbReference type="ARBA" id="ARBA00022679"/>
    </source>
</evidence>
<keyword evidence="2 4" id="KW-0418">Kinase</keyword>
<dbReference type="SUPFAM" id="SSF53613">
    <property type="entry name" value="Ribokinase-like"/>
    <property type="match status" value="1"/>
</dbReference>
<dbReference type="EMBL" id="BAAABU010000004">
    <property type="protein sequence ID" value="GAA0226319.1"/>
    <property type="molecule type" value="Genomic_DNA"/>
</dbReference>
<reference evidence="5" key="1">
    <citation type="journal article" date="2019" name="Int. J. Syst. Evol. Microbiol.">
        <title>The Global Catalogue of Microorganisms (GCM) 10K type strain sequencing project: providing services to taxonomists for standard genome sequencing and annotation.</title>
        <authorList>
            <consortium name="The Broad Institute Genomics Platform"/>
            <consortium name="The Broad Institute Genome Sequencing Center for Infectious Disease"/>
            <person name="Wu L."/>
            <person name="Ma J."/>
        </authorList>
    </citation>
    <scope>NUCLEOTIDE SEQUENCE [LARGE SCALE GENOMIC DNA]</scope>
    <source>
        <strain evidence="5">JCM 3380</strain>
    </source>
</reference>
<evidence type="ECO:0000259" key="3">
    <source>
        <dbReference type="Pfam" id="PF00294"/>
    </source>
</evidence>
<dbReference type="GO" id="GO:0016301">
    <property type="term" value="F:kinase activity"/>
    <property type="evidence" value="ECO:0007669"/>
    <property type="project" value="UniProtKB-KW"/>
</dbReference>
<dbReference type="InterPro" id="IPR029056">
    <property type="entry name" value="Ribokinase-like"/>
</dbReference>
<dbReference type="PROSITE" id="PS00584">
    <property type="entry name" value="PFKB_KINASES_2"/>
    <property type="match status" value="1"/>
</dbReference>
<proteinExistence type="predicted"/>
<dbReference type="InterPro" id="IPR002173">
    <property type="entry name" value="Carboh/pur_kinase_PfkB_CS"/>
</dbReference>
<dbReference type="Pfam" id="PF00294">
    <property type="entry name" value="PfkB"/>
    <property type="match status" value="1"/>
</dbReference>
<evidence type="ECO:0000313" key="4">
    <source>
        <dbReference type="EMBL" id="GAA0226319.1"/>
    </source>
</evidence>
<name>A0ABP3D9N4_9PSEU</name>
<dbReference type="PANTHER" id="PTHR42774">
    <property type="entry name" value="PHOSPHOTRANSFERASE SYSTEM TRANSPORT PROTEIN"/>
    <property type="match status" value="1"/>
</dbReference>
<accession>A0ABP3D9N4</accession>
<feature type="domain" description="Carbohydrate kinase PfkB" evidence="3">
    <location>
        <begin position="58"/>
        <end position="317"/>
    </location>
</feature>
<organism evidence="4 5">
    <name type="scientific">Saccharothrix mutabilis subsp. mutabilis</name>
    <dbReference type="NCBI Taxonomy" id="66855"/>
    <lineage>
        <taxon>Bacteria</taxon>
        <taxon>Bacillati</taxon>
        <taxon>Actinomycetota</taxon>
        <taxon>Actinomycetes</taxon>
        <taxon>Pseudonocardiales</taxon>
        <taxon>Pseudonocardiaceae</taxon>
        <taxon>Saccharothrix</taxon>
    </lineage>
</organism>
<sequence>MLAATGLVSLITCETVVMETPASAATSFMVTMYPSPFGRAQAIAGDDTGSEVHVVAAVLCVGLTTLDVSQVVAEFPRPGDKVQSLGVHLAPGGPAANAARTVAALGHRAVLATSLGGELGPVVRSMLGGVEVRSLGPGGPALSMVVVRERDGERTVVSRNASGFAPESGVDLAGCDVVLVDGHLGPVAVEAARLAKREGVPVVLDAGSWKPVLDDLLPLVDVAACSAAFPRSAAEVHAYGVPLVLRTGGPEPVTWSRAGRTGAVPVPAVPVRDTNGAGDVWHGALAVAVARGVPAEDRAVEDAVRWANAVAAVRVRNTAWDWVEELERWRDSG</sequence>
<keyword evidence="1" id="KW-0808">Transferase</keyword>
<evidence type="ECO:0000313" key="5">
    <source>
        <dbReference type="Proteomes" id="UP001500416"/>
    </source>
</evidence>
<keyword evidence="5" id="KW-1185">Reference proteome</keyword>
<gene>
    <name evidence="4" type="ORF">GCM10010492_25760</name>
</gene>
<dbReference type="Proteomes" id="UP001500416">
    <property type="component" value="Unassembled WGS sequence"/>
</dbReference>